<evidence type="ECO:0000313" key="3">
    <source>
        <dbReference type="Proteomes" id="UP001209570"/>
    </source>
</evidence>
<name>A0AAD5LDM7_PYTIN</name>
<accession>A0AAD5LDM7</accession>
<proteinExistence type="predicted"/>
<gene>
    <name evidence="2" type="ORF">P43SY_010316</name>
</gene>
<evidence type="ECO:0000313" key="2">
    <source>
        <dbReference type="EMBL" id="KAJ0394458.1"/>
    </source>
</evidence>
<evidence type="ECO:0000256" key="1">
    <source>
        <dbReference type="SAM" id="SignalP"/>
    </source>
</evidence>
<dbReference type="EMBL" id="JAKCXM010000409">
    <property type="protein sequence ID" value="KAJ0394458.1"/>
    <property type="molecule type" value="Genomic_DNA"/>
</dbReference>
<sequence>MTSTKRLSTAGALLLLSALLLLGPSVAQQPPFHDTSYGFKDVMRESDPTAFTGLAYTEYAYRSMFDRRINRFETVPAWVFRASYNDRAPVEVAVAQEFRTQEAARQHANFYAMTLGRLPLFLRREVDFLSIYAGMKPFGGGRNVLIHTDQGNSYYKDGILEEILAHECAHALDTKWAKSATWMDAQRRDGRFISNYARDNPFREDVAESVNAYIAVYVRPGRITEQQKRTIMTTIPARLSFLHQQFASTRSLAAVNETEPVVADAVAAEPDAVESEPVAVEVTAS</sequence>
<keyword evidence="1" id="KW-0732">Signal</keyword>
<feature type="signal peptide" evidence="1">
    <location>
        <begin position="1"/>
        <end position="27"/>
    </location>
</feature>
<evidence type="ECO:0008006" key="4">
    <source>
        <dbReference type="Google" id="ProtNLM"/>
    </source>
</evidence>
<organism evidence="2 3">
    <name type="scientific">Pythium insidiosum</name>
    <name type="common">Pythiosis disease agent</name>
    <dbReference type="NCBI Taxonomy" id="114742"/>
    <lineage>
        <taxon>Eukaryota</taxon>
        <taxon>Sar</taxon>
        <taxon>Stramenopiles</taxon>
        <taxon>Oomycota</taxon>
        <taxon>Peronosporomycetes</taxon>
        <taxon>Pythiales</taxon>
        <taxon>Pythiaceae</taxon>
        <taxon>Pythium</taxon>
    </lineage>
</organism>
<comment type="caution">
    <text evidence="2">The sequence shown here is derived from an EMBL/GenBank/DDBJ whole genome shotgun (WGS) entry which is preliminary data.</text>
</comment>
<keyword evidence="3" id="KW-1185">Reference proteome</keyword>
<dbReference type="AlphaFoldDB" id="A0AAD5LDM7"/>
<protein>
    <recommendedName>
        <fullName evidence="4">Lipoprotein</fullName>
    </recommendedName>
</protein>
<reference evidence="2" key="1">
    <citation type="submission" date="2021-12" db="EMBL/GenBank/DDBJ databases">
        <title>Prjna785345.</title>
        <authorList>
            <person name="Rujirawat T."/>
            <person name="Krajaejun T."/>
        </authorList>
    </citation>
    <scope>NUCLEOTIDE SEQUENCE</scope>
    <source>
        <strain evidence="2">Pi057C3</strain>
    </source>
</reference>
<dbReference type="Proteomes" id="UP001209570">
    <property type="component" value="Unassembled WGS sequence"/>
</dbReference>
<feature type="chain" id="PRO_5041938111" description="Lipoprotein" evidence="1">
    <location>
        <begin position="28"/>
        <end position="285"/>
    </location>
</feature>